<evidence type="ECO:0000313" key="3">
    <source>
        <dbReference type="Proteomes" id="UP000280008"/>
    </source>
</evidence>
<reference evidence="2 3" key="1">
    <citation type="submission" date="2018-10" db="EMBL/GenBank/DDBJ databases">
        <title>Sequencing the genomes of 1000 actinobacteria strains.</title>
        <authorList>
            <person name="Klenk H.-P."/>
        </authorList>
    </citation>
    <scope>NUCLEOTIDE SEQUENCE [LARGE SCALE GENOMIC DNA]</scope>
    <source>
        <strain evidence="2 3">DSM 17894</strain>
    </source>
</reference>
<name>A0A495IK06_9MICO</name>
<dbReference type="AlphaFoldDB" id="A0A495IK06"/>
<sequence length="396" mass="45083">MSNSHDASASAVGYLHQVAWGLLELLRFGKDRPDQGILLEKWDDVSWDDEGTPTELLQLKSHKPGTKPLTDKSDDWWRTVQVWMDDARFLAAHGPRLALVTTSLAPQGSAASFLRPDSDRDSTRALKLLNHAAQSSNNAETKASRDAWLALTDSTRHDLLERVEVLDESTGDVLAEIRRELFLIPPRDAARKKDLEQALLGWWHAVALDMLRGSRGSINAMQLATEIDRLSRRFGGDALYTTVDEVDQDAWSGIVADHGDRLFVRQMDLIGLNNRLVEMSIINFYRQVEQTTDWLDRDLIEMREFDSFKNSLATEWEWRFHAMCDELPRDATEETKKAKGRELFHALRTLASMKIRSDYADTFYGHGVQMEIADEGHHGWHQDFNALLESVTVGRE</sequence>
<evidence type="ECO:0000313" key="2">
    <source>
        <dbReference type="EMBL" id="RKR76297.1"/>
    </source>
</evidence>
<comment type="caution">
    <text evidence="2">The sequence shown here is derived from an EMBL/GenBank/DDBJ whole genome shotgun (WGS) entry which is preliminary data.</text>
</comment>
<dbReference type="Proteomes" id="UP000280008">
    <property type="component" value="Unassembled WGS sequence"/>
</dbReference>
<organism evidence="2 3">
    <name type="scientific">Frondihabitans australicus</name>
    <dbReference type="NCBI Taxonomy" id="386892"/>
    <lineage>
        <taxon>Bacteria</taxon>
        <taxon>Bacillati</taxon>
        <taxon>Actinomycetota</taxon>
        <taxon>Actinomycetes</taxon>
        <taxon>Micrococcales</taxon>
        <taxon>Microbacteriaceae</taxon>
        <taxon>Frondihabitans</taxon>
    </lineage>
</organism>
<keyword evidence="3" id="KW-1185">Reference proteome</keyword>
<dbReference type="EMBL" id="RBKS01000001">
    <property type="protein sequence ID" value="RKR76297.1"/>
    <property type="molecule type" value="Genomic_DNA"/>
</dbReference>
<accession>A0A495IK06</accession>
<proteinExistence type="predicted"/>
<evidence type="ECO:0000259" key="1">
    <source>
        <dbReference type="Pfam" id="PF20283"/>
    </source>
</evidence>
<protein>
    <recommendedName>
        <fullName evidence="1">ABC-three component systems C-terminal domain-containing protein</fullName>
    </recommendedName>
</protein>
<gene>
    <name evidence="2" type="ORF">C8E83_3465</name>
</gene>
<feature type="domain" description="ABC-three component systems C-terminal" evidence="1">
    <location>
        <begin position="263"/>
        <end position="387"/>
    </location>
</feature>
<dbReference type="Pfam" id="PF20283">
    <property type="entry name" value="CTD7"/>
    <property type="match status" value="1"/>
</dbReference>
<dbReference type="RefSeq" id="WP_245981786.1">
    <property type="nucleotide sequence ID" value="NZ_RBKS01000001.1"/>
</dbReference>
<dbReference type="InterPro" id="IPR046913">
    <property type="entry name" value="ABC-3C_CTD7"/>
</dbReference>